<protein>
    <submittedName>
        <fullName evidence="2">Uncharacterized protein</fullName>
    </submittedName>
</protein>
<name>A0A9X0MKN2_BACCE</name>
<evidence type="ECO:0000313" key="3">
    <source>
        <dbReference type="Proteomes" id="UP000075476"/>
    </source>
</evidence>
<feature type="transmembrane region" description="Helical" evidence="1">
    <location>
        <begin position="12"/>
        <end position="37"/>
    </location>
</feature>
<reference evidence="2 3" key="1">
    <citation type="submission" date="2015-12" db="EMBL/GenBank/DDBJ databases">
        <title>Bacillus cereus Group isolate.</title>
        <authorList>
            <person name="Kovac J."/>
        </authorList>
    </citation>
    <scope>NUCLEOTIDE SEQUENCE [LARGE SCALE GENOMIC DNA]</scope>
    <source>
        <strain evidence="2 3">FSL K6-0073</strain>
    </source>
</reference>
<proteinExistence type="predicted"/>
<accession>A0A9X0MKN2</accession>
<evidence type="ECO:0000256" key="1">
    <source>
        <dbReference type="SAM" id="Phobius"/>
    </source>
</evidence>
<dbReference type="EMBL" id="LOMO01000001">
    <property type="protein sequence ID" value="KXY51489.1"/>
    <property type="molecule type" value="Genomic_DNA"/>
</dbReference>
<dbReference type="Proteomes" id="UP000075476">
    <property type="component" value="Unassembled WGS sequence"/>
</dbReference>
<sequence>MNILRRIRGFVSIEAVVSMSAILIVVFLGIGFISYMYPKLTLEKEVHLLAQKAKVQGGLTNQQSEPINSDLEIFYKKMQEKGYKREDVKVIAKTYTGGLNCIGVTPINGEGLNYIKKDSKDPIEITVTLPANKQGLLGAFAFFNYKDKSSNVYIFKETVMSERW</sequence>
<evidence type="ECO:0000313" key="2">
    <source>
        <dbReference type="EMBL" id="KXY51489.1"/>
    </source>
</evidence>
<keyword evidence="1" id="KW-0812">Transmembrane</keyword>
<organism evidence="2 3">
    <name type="scientific">Bacillus cereus</name>
    <dbReference type="NCBI Taxonomy" id="1396"/>
    <lineage>
        <taxon>Bacteria</taxon>
        <taxon>Bacillati</taxon>
        <taxon>Bacillota</taxon>
        <taxon>Bacilli</taxon>
        <taxon>Bacillales</taxon>
        <taxon>Bacillaceae</taxon>
        <taxon>Bacillus</taxon>
        <taxon>Bacillus cereus group</taxon>
    </lineage>
</organism>
<gene>
    <name evidence="2" type="ORF">AT268_31510</name>
</gene>
<dbReference type="AlphaFoldDB" id="A0A9X0MKN2"/>
<keyword evidence="1" id="KW-0472">Membrane</keyword>
<keyword evidence="1" id="KW-1133">Transmembrane helix</keyword>
<comment type="caution">
    <text evidence="2">The sequence shown here is derived from an EMBL/GenBank/DDBJ whole genome shotgun (WGS) entry which is preliminary data.</text>
</comment>